<organism evidence="9 10">
    <name type="scientific">Geosporobacter ferrireducens</name>
    <dbReference type="NCBI Taxonomy" id="1424294"/>
    <lineage>
        <taxon>Bacteria</taxon>
        <taxon>Bacillati</taxon>
        <taxon>Bacillota</taxon>
        <taxon>Clostridia</taxon>
        <taxon>Peptostreptococcales</taxon>
        <taxon>Thermotaleaceae</taxon>
        <taxon>Geosporobacter</taxon>
    </lineage>
</organism>
<feature type="transmembrane region" description="Helical" evidence="7">
    <location>
        <begin position="183"/>
        <end position="202"/>
    </location>
</feature>
<dbReference type="STRING" id="1424294.Gferi_19025"/>
<dbReference type="PANTHER" id="PTHR32322">
    <property type="entry name" value="INNER MEMBRANE TRANSPORTER"/>
    <property type="match status" value="1"/>
</dbReference>
<feature type="transmembrane region" description="Helical" evidence="7">
    <location>
        <begin position="65"/>
        <end position="89"/>
    </location>
</feature>
<evidence type="ECO:0000256" key="5">
    <source>
        <dbReference type="ARBA" id="ARBA00022989"/>
    </source>
</evidence>
<dbReference type="InterPro" id="IPR037185">
    <property type="entry name" value="EmrE-like"/>
</dbReference>
<feature type="domain" description="EamA" evidence="8">
    <location>
        <begin position="5"/>
        <end position="137"/>
    </location>
</feature>
<dbReference type="Proteomes" id="UP000095743">
    <property type="component" value="Chromosome"/>
</dbReference>
<reference evidence="9 10" key="1">
    <citation type="submission" date="2016-09" db="EMBL/GenBank/DDBJ databases">
        <title>Genomic analysis reveals versatility of anaerobic energy metabolism of Geosporobacter ferrireducens IRF9 of phylum Firmicutes.</title>
        <authorList>
            <person name="Kim S.-J."/>
        </authorList>
    </citation>
    <scope>NUCLEOTIDE SEQUENCE [LARGE SCALE GENOMIC DNA]</scope>
    <source>
        <strain evidence="9 10">IRF9</strain>
    </source>
</reference>
<dbReference type="Gene3D" id="1.10.3730.20">
    <property type="match status" value="1"/>
</dbReference>
<evidence type="ECO:0000256" key="7">
    <source>
        <dbReference type="SAM" id="Phobius"/>
    </source>
</evidence>
<feature type="transmembrane region" description="Helical" evidence="7">
    <location>
        <begin position="126"/>
        <end position="145"/>
    </location>
</feature>
<evidence type="ECO:0000313" key="10">
    <source>
        <dbReference type="Proteomes" id="UP000095743"/>
    </source>
</evidence>
<dbReference type="GO" id="GO:0005886">
    <property type="term" value="C:plasma membrane"/>
    <property type="evidence" value="ECO:0007669"/>
    <property type="project" value="UniProtKB-SubCell"/>
</dbReference>
<dbReference type="RefSeq" id="WP_069979269.1">
    <property type="nucleotide sequence ID" value="NZ_CP017269.1"/>
</dbReference>
<comment type="similarity">
    <text evidence="2">Belongs to the EamA transporter family.</text>
</comment>
<evidence type="ECO:0000259" key="8">
    <source>
        <dbReference type="Pfam" id="PF00892"/>
    </source>
</evidence>
<name>A0A1D8GKJ1_9FIRM</name>
<dbReference type="PANTHER" id="PTHR32322:SF18">
    <property type="entry name" value="S-ADENOSYLMETHIONINE_S-ADENOSYLHOMOCYSTEINE TRANSPORTER"/>
    <property type="match status" value="1"/>
</dbReference>
<dbReference type="InterPro" id="IPR000620">
    <property type="entry name" value="EamA_dom"/>
</dbReference>
<feature type="transmembrane region" description="Helical" evidence="7">
    <location>
        <begin position="32"/>
        <end position="53"/>
    </location>
</feature>
<sequence>MKLSYIQLAVSMCLVGINIAVGKVISQTVPVFLFANIRFFIAAVILVPMVFMEKDTKFSLNRKDWMLLFLQSLFGVFLFSIFMLCGVRYTSAISAGIITSTTPAFIALLAFFFLKEKFNFHNYMSILLAVLGITLISIETRGIASSNSANMFGNILILCAVISEALFTIFAKPVSTKLKPLQMTAIVNVFGFLLFIPFSIYSLMTTRIIITSHIWLLMIYYSLTASIFSFFLWFRGIADVPANIAGLFTVFMPVCSAFVGIVFLNESFTTKQAVGMIFAIAAIYLGIRKPKESTSNPSLFD</sequence>
<keyword evidence="6 7" id="KW-0472">Membrane</keyword>
<comment type="subcellular location">
    <subcellularLocation>
        <location evidence="1">Cell membrane</location>
        <topology evidence="1">Multi-pass membrane protein</topology>
    </subcellularLocation>
</comment>
<accession>A0A1D8GKJ1</accession>
<gene>
    <name evidence="9" type="ORF">Gferi_19025</name>
</gene>
<feature type="transmembrane region" description="Helical" evidence="7">
    <location>
        <begin position="151"/>
        <end position="171"/>
    </location>
</feature>
<dbReference type="SUPFAM" id="SSF103481">
    <property type="entry name" value="Multidrug resistance efflux transporter EmrE"/>
    <property type="match status" value="2"/>
</dbReference>
<feature type="transmembrane region" description="Helical" evidence="7">
    <location>
        <begin position="214"/>
        <end position="234"/>
    </location>
</feature>
<keyword evidence="5 7" id="KW-1133">Transmembrane helix</keyword>
<evidence type="ECO:0000256" key="1">
    <source>
        <dbReference type="ARBA" id="ARBA00004651"/>
    </source>
</evidence>
<evidence type="ECO:0000313" key="9">
    <source>
        <dbReference type="EMBL" id="AOT71436.1"/>
    </source>
</evidence>
<keyword evidence="10" id="KW-1185">Reference proteome</keyword>
<evidence type="ECO:0000256" key="3">
    <source>
        <dbReference type="ARBA" id="ARBA00022475"/>
    </source>
</evidence>
<dbReference type="OrthoDB" id="9799821at2"/>
<dbReference type="InterPro" id="IPR050638">
    <property type="entry name" value="AA-Vitamin_Transporters"/>
</dbReference>
<keyword evidence="4 7" id="KW-0812">Transmembrane</keyword>
<evidence type="ECO:0000256" key="2">
    <source>
        <dbReference type="ARBA" id="ARBA00007362"/>
    </source>
</evidence>
<proteinExistence type="inferred from homology"/>
<feature type="transmembrane region" description="Helical" evidence="7">
    <location>
        <begin position="95"/>
        <end position="114"/>
    </location>
</feature>
<evidence type="ECO:0000256" key="6">
    <source>
        <dbReference type="ARBA" id="ARBA00023136"/>
    </source>
</evidence>
<feature type="transmembrane region" description="Helical" evidence="7">
    <location>
        <begin position="246"/>
        <end position="264"/>
    </location>
</feature>
<dbReference type="EMBL" id="CP017269">
    <property type="protein sequence ID" value="AOT71436.1"/>
    <property type="molecule type" value="Genomic_DNA"/>
</dbReference>
<protein>
    <recommendedName>
        <fullName evidence="8">EamA domain-containing protein</fullName>
    </recommendedName>
</protein>
<dbReference type="KEGG" id="gfe:Gferi_19025"/>
<evidence type="ECO:0000256" key="4">
    <source>
        <dbReference type="ARBA" id="ARBA00022692"/>
    </source>
</evidence>
<dbReference type="AlphaFoldDB" id="A0A1D8GKJ1"/>
<feature type="domain" description="EamA" evidence="8">
    <location>
        <begin position="151"/>
        <end position="285"/>
    </location>
</feature>
<dbReference type="Pfam" id="PF00892">
    <property type="entry name" value="EamA"/>
    <property type="match status" value="2"/>
</dbReference>
<keyword evidence="3" id="KW-1003">Cell membrane</keyword>